<organism evidence="2 3">
    <name type="scientific">Pseudoduganella albidiflava</name>
    <dbReference type="NCBI Taxonomy" id="321983"/>
    <lineage>
        <taxon>Bacteria</taxon>
        <taxon>Pseudomonadati</taxon>
        <taxon>Pseudomonadota</taxon>
        <taxon>Betaproteobacteria</taxon>
        <taxon>Burkholderiales</taxon>
        <taxon>Oxalobacteraceae</taxon>
        <taxon>Telluria group</taxon>
        <taxon>Pseudoduganella</taxon>
    </lineage>
</organism>
<gene>
    <name evidence="2" type="ORF">GCM10007387_05010</name>
</gene>
<name>A0AA88BZ05_9BURK</name>
<evidence type="ECO:0000313" key="2">
    <source>
        <dbReference type="EMBL" id="GGY26105.1"/>
    </source>
</evidence>
<dbReference type="AlphaFoldDB" id="A0AA88BZ05"/>
<proteinExistence type="predicted"/>
<comment type="caution">
    <text evidence="2">The sequence shown here is derived from an EMBL/GenBank/DDBJ whole genome shotgun (WGS) entry which is preliminary data.</text>
</comment>
<reference evidence="2" key="2">
    <citation type="submission" date="2022-12" db="EMBL/GenBank/DDBJ databases">
        <authorList>
            <person name="Sun Q."/>
            <person name="Kim S."/>
        </authorList>
    </citation>
    <scope>NUCLEOTIDE SEQUENCE</scope>
    <source>
        <strain evidence="2">KCTC 12343</strain>
    </source>
</reference>
<dbReference type="Proteomes" id="UP000628442">
    <property type="component" value="Unassembled WGS sequence"/>
</dbReference>
<evidence type="ECO:0000256" key="1">
    <source>
        <dbReference type="SAM" id="MobiDB-lite"/>
    </source>
</evidence>
<dbReference type="EMBL" id="BMWV01000001">
    <property type="protein sequence ID" value="GGY26105.1"/>
    <property type="molecule type" value="Genomic_DNA"/>
</dbReference>
<evidence type="ECO:0000313" key="3">
    <source>
        <dbReference type="Proteomes" id="UP000628442"/>
    </source>
</evidence>
<accession>A0AA88BZ05</accession>
<protein>
    <submittedName>
        <fullName evidence="2">Uncharacterized protein</fullName>
    </submittedName>
</protein>
<feature type="region of interest" description="Disordered" evidence="1">
    <location>
        <begin position="1"/>
        <end position="26"/>
    </location>
</feature>
<sequence length="87" mass="8782">MKWAPGGSLAGAVGVSKTASGKSIPGRPEVARVDAACAFVDWAAVGGAVVGDVVDWLRDGGVCAALDDPARLLPNSSLTVFRICLSQ</sequence>
<reference evidence="2" key="1">
    <citation type="journal article" date="2014" name="Int. J. Syst. Evol. Microbiol.">
        <title>Complete genome sequence of Corynebacterium casei LMG S-19264T (=DSM 44701T), isolated from a smear-ripened cheese.</title>
        <authorList>
            <consortium name="US DOE Joint Genome Institute (JGI-PGF)"/>
            <person name="Walter F."/>
            <person name="Albersmeier A."/>
            <person name="Kalinowski J."/>
            <person name="Ruckert C."/>
        </authorList>
    </citation>
    <scope>NUCLEOTIDE SEQUENCE</scope>
    <source>
        <strain evidence="2">KCTC 12343</strain>
    </source>
</reference>